<name>A0A9P8JLF0_AURME</name>
<keyword evidence="2" id="KW-1185">Reference proteome</keyword>
<evidence type="ECO:0000313" key="2">
    <source>
        <dbReference type="Proteomes" id="UP000729357"/>
    </source>
</evidence>
<dbReference type="InterPro" id="IPR036770">
    <property type="entry name" value="Ankyrin_rpt-contain_sf"/>
</dbReference>
<evidence type="ECO:0000313" key="1">
    <source>
        <dbReference type="EMBL" id="KAG9955670.1"/>
    </source>
</evidence>
<protein>
    <recommendedName>
        <fullName evidence="3">Ankyrin repeat protein</fullName>
    </recommendedName>
</protein>
<dbReference type="Proteomes" id="UP000729357">
    <property type="component" value="Unassembled WGS sequence"/>
</dbReference>
<proteinExistence type="predicted"/>
<dbReference type="AlphaFoldDB" id="A0A9P8JLF0"/>
<organism evidence="1 2">
    <name type="scientific">Aureobasidium melanogenum</name>
    <name type="common">Aureobasidium pullulans var. melanogenum</name>
    <dbReference type="NCBI Taxonomy" id="46634"/>
    <lineage>
        <taxon>Eukaryota</taxon>
        <taxon>Fungi</taxon>
        <taxon>Dikarya</taxon>
        <taxon>Ascomycota</taxon>
        <taxon>Pezizomycotina</taxon>
        <taxon>Dothideomycetes</taxon>
        <taxon>Dothideomycetidae</taxon>
        <taxon>Dothideales</taxon>
        <taxon>Saccotheciaceae</taxon>
        <taxon>Aureobasidium</taxon>
    </lineage>
</organism>
<dbReference type="EMBL" id="JAHFXS010004397">
    <property type="protein sequence ID" value="KAG9955670.1"/>
    <property type="molecule type" value="Genomic_DNA"/>
</dbReference>
<dbReference type="Gene3D" id="1.25.40.20">
    <property type="entry name" value="Ankyrin repeat-containing domain"/>
    <property type="match status" value="1"/>
</dbReference>
<sequence length="545" mass="61787">MSLQPLYYASLLGLKRSVARLWYSCSQLDQPQGFYGNALNAAVCMGHSDVVMWLIDHIDYPPDYLDLRMIVFRSRLNVVQLLRVLLKKGFKTAIGPGVVFSMRTKHDGDKILRICLQEDLVTIFITKELIETATNEGPGYKIIDILVESRAREFPVDLRTLLSIAERSPSALQSLISSRKEDINIEAPEYLTLAQDKLLYYAIKMLVRVTETLLDLGVSIPVTTDLIHTLASSSSGSQILKLLLDKQTTKHLFTKSDVLTVAKGFHLETFESLLRYEWEDNNLTEELILAIAFNCYLAPPVGRWVHVCRSVQGGGLLRRAQRPTLRQSVQQDSCKALMSLMDKRELKIDLTERIVTRIAEEYSRDVILHLVNRLAGSPVCGSHASECDYHRFSSLLWTHASDIGVSPQLLRVLEESYKLMSTKPLSVEDRWVKIKAMLESKVDMDLPGWASYAAETLGLDALPEALRGFQYSSSEFDDCCAVYVAPGWRRPHDPEQRPRRQLTYRQLAKAWNQHPLVPGYPGSEIIQFTTRAGLLTKVVRRDHPL</sequence>
<reference evidence="1" key="2">
    <citation type="submission" date="2021-08" db="EMBL/GenBank/DDBJ databases">
        <authorList>
            <person name="Gostincar C."/>
            <person name="Sun X."/>
            <person name="Song Z."/>
            <person name="Gunde-Cimerman N."/>
        </authorList>
    </citation>
    <scope>NUCLEOTIDE SEQUENCE</scope>
    <source>
        <strain evidence="1">EXF-9298</strain>
    </source>
</reference>
<feature type="non-terminal residue" evidence="1">
    <location>
        <position position="545"/>
    </location>
</feature>
<evidence type="ECO:0008006" key="3">
    <source>
        <dbReference type="Google" id="ProtNLM"/>
    </source>
</evidence>
<reference evidence="1" key="1">
    <citation type="journal article" date="2021" name="J Fungi (Basel)">
        <title>Virulence traits and population genomics of the black yeast Aureobasidium melanogenum.</title>
        <authorList>
            <person name="Cernosa A."/>
            <person name="Sun X."/>
            <person name="Gostincar C."/>
            <person name="Fang C."/>
            <person name="Gunde-Cimerman N."/>
            <person name="Song Z."/>
        </authorList>
    </citation>
    <scope>NUCLEOTIDE SEQUENCE</scope>
    <source>
        <strain evidence="1">EXF-9298</strain>
    </source>
</reference>
<gene>
    <name evidence="1" type="ORF">KCU98_g17611</name>
</gene>
<comment type="caution">
    <text evidence="1">The sequence shown here is derived from an EMBL/GenBank/DDBJ whole genome shotgun (WGS) entry which is preliminary data.</text>
</comment>
<accession>A0A9P8JLF0</accession>